<dbReference type="AlphaFoldDB" id="A0AA87ZVR2"/>
<organism evidence="1 2">
    <name type="scientific">Ficus carica</name>
    <name type="common">Common fig</name>
    <dbReference type="NCBI Taxonomy" id="3494"/>
    <lineage>
        <taxon>Eukaryota</taxon>
        <taxon>Viridiplantae</taxon>
        <taxon>Streptophyta</taxon>
        <taxon>Embryophyta</taxon>
        <taxon>Tracheophyta</taxon>
        <taxon>Spermatophyta</taxon>
        <taxon>Magnoliopsida</taxon>
        <taxon>eudicotyledons</taxon>
        <taxon>Gunneridae</taxon>
        <taxon>Pentapetalae</taxon>
        <taxon>rosids</taxon>
        <taxon>fabids</taxon>
        <taxon>Rosales</taxon>
        <taxon>Moraceae</taxon>
        <taxon>Ficeae</taxon>
        <taxon>Ficus</taxon>
    </lineage>
</organism>
<dbReference type="EMBL" id="BTGU01000015">
    <property type="protein sequence ID" value="GMN43098.1"/>
    <property type="molecule type" value="Genomic_DNA"/>
</dbReference>
<protein>
    <submittedName>
        <fullName evidence="1">Uncharacterized protein</fullName>
    </submittedName>
</protein>
<proteinExistence type="predicted"/>
<reference evidence="1" key="1">
    <citation type="submission" date="2023-07" db="EMBL/GenBank/DDBJ databases">
        <title>draft genome sequence of fig (Ficus carica).</title>
        <authorList>
            <person name="Takahashi T."/>
            <person name="Nishimura K."/>
        </authorList>
    </citation>
    <scope>NUCLEOTIDE SEQUENCE</scope>
</reference>
<gene>
    <name evidence="1" type="ORF">TIFTF001_012293</name>
</gene>
<evidence type="ECO:0000313" key="1">
    <source>
        <dbReference type="EMBL" id="GMN43098.1"/>
    </source>
</evidence>
<keyword evidence="2" id="KW-1185">Reference proteome</keyword>
<name>A0AA87ZVR2_FICCA</name>
<dbReference type="PANTHER" id="PTHR33710">
    <property type="entry name" value="BNAC02G09200D PROTEIN"/>
    <property type="match status" value="1"/>
</dbReference>
<evidence type="ECO:0000313" key="2">
    <source>
        <dbReference type="Proteomes" id="UP001187192"/>
    </source>
</evidence>
<dbReference type="Proteomes" id="UP001187192">
    <property type="component" value="Unassembled WGS sequence"/>
</dbReference>
<dbReference type="PANTHER" id="PTHR33710:SF77">
    <property type="entry name" value="DNASE I-LIKE SUPERFAMILY PROTEIN"/>
    <property type="match status" value="1"/>
</dbReference>
<sequence length="109" mass="12381">MGTSSCSWASRPIVEAFNNIGLIDMGASGPRLTWSNGSSGWNLFKARLDRAMMDVDWKSAFPRAALEVIPEFFSDPLLSTEGELFVKRQFKFKEVWTRDRRSTFVVKKA</sequence>
<accession>A0AA87ZVR2</accession>
<comment type="caution">
    <text evidence="1">The sequence shown here is derived from an EMBL/GenBank/DDBJ whole genome shotgun (WGS) entry which is preliminary data.</text>
</comment>